<protein>
    <recommendedName>
        <fullName evidence="4">Bulb-type lectin domain-containing protein</fullName>
    </recommendedName>
</protein>
<dbReference type="SUPFAM" id="SSF51110">
    <property type="entry name" value="alpha-D-mannose-specific plant lectins"/>
    <property type="match status" value="1"/>
</dbReference>
<proteinExistence type="predicted"/>
<accession>A0AAF0Q1B0</accession>
<evidence type="ECO:0000313" key="3">
    <source>
        <dbReference type="Proteomes" id="UP001234989"/>
    </source>
</evidence>
<organism evidence="2 3">
    <name type="scientific">Solanum verrucosum</name>
    <dbReference type="NCBI Taxonomy" id="315347"/>
    <lineage>
        <taxon>Eukaryota</taxon>
        <taxon>Viridiplantae</taxon>
        <taxon>Streptophyta</taxon>
        <taxon>Embryophyta</taxon>
        <taxon>Tracheophyta</taxon>
        <taxon>Spermatophyta</taxon>
        <taxon>Magnoliopsida</taxon>
        <taxon>eudicotyledons</taxon>
        <taxon>Gunneridae</taxon>
        <taxon>Pentapetalae</taxon>
        <taxon>asterids</taxon>
        <taxon>lamiids</taxon>
        <taxon>Solanales</taxon>
        <taxon>Solanaceae</taxon>
        <taxon>Solanoideae</taxon>
        <taxon>Solaneae</taxon>
        <taxon>Solanum</taxon>
    </lineage>
</organism>
<reference evidence="2" key="1">
    <citation type="submission" date="2023-08" db="EMBL/GenBank/DDBJ databases">
        <title>A de novo genome assembly of Solanum verrucosum Schlechtendal, a Mexican diploid species geographically isolated from the other diploid A-genome species in potato relatives.</title>
        <authorList>
            <person name="Hosaka K."/>
        </authorList>
    </citation>
    <scope>NUCLEOTIDE SEQUENCE</scope>
    <source>
        <tissue evidence="2">Young leaves</tissue>
    </source>
</reference>
<evidence type="ECO:0008006" key="4">
    <source>
        <dbReference type="Google" id="ProtNLM"/>
    </source>
</evidence>
<dbReference type="AlphaFoldDB" id="A0AAF0Q1B0"/>
<gene>
    <name evidence="2" type="ORF">MTR67_007040</name>
</gene>
<keyword evidence="1" id="KW-0732">Signal</keyword>
<evidence type="ECO:0000313" key="2">
    <source>
        <dbReference type="EMBL" id="WMV13655.1"/>
    </source>
</evidence>
<dbReference type="Proteomes" id="UP001234989">
    <property type="component" value="Chromosome 2"/>
</dbReference>
<dbReference type="InterPro" id="IPR036426">
    <property type="entry name" value="Bulb-type_lectin_dom_sf"/>
</dbReference>
<evidence type="ECO:0000256" key="1">
    <source>
        <dbReference type="ARBA" id="ARBA00022729"/>
    </source>
</evidence>
<keyword evidence="3" id="KW-1185">Reference proteome</keyword>
<dbReference type="EMBL" id="CP133613">
    <property type="protein sequence ID" value="WMV13655.1"/>
    <property type="molecule type" value="Genomic_DNA"/>
</dbReference>
<sequence length="138" mass="15492">MGLLGVSKASSLSFNGVELPWMLSKLPTNEKLGTFGAEPVICFCCYQQGWDEVDYIFIQGHFAAYIWKYFSNILGFAVQQTFLSCYLLNWCGSQENPLNDTSSALNFTRQGILTLLNGSGRVIWSSDSTIATSIYWRM</sequence>
<name>A0AAF0Q1B0_SOLVR</name>